<dbReference type="Gene3D" id="3.20.20.100">
    <property type="entry name" value="NADP-dependent oxidoreductase domain"/>
    <property type="match status" value="1"/>
</dbReference>
<accession>A0A177KCD2</accession>
<dbReference type="Proteomes" id="UP000076998">
    <property type="component" value="Unassembled WGS sequence"/>
</dbReference>
<sequence length="332" mass="35521">MAVPALPSRSIRGNVPVSDVGFGAAQLGNLNRATTDDESTSAVHAARAAGITYFDTAPHYGLGLSERRLGRALADTARDEIVISTKVGRLLVDSPDTADRQDDEGFVVPASVRREWDFSADGVKRSIEDSLTRLGTDRIDIVYLHDPDDHEEQATREALPALLDLRAQGVIRAVGAGMNQSAMPARFIEAHDLDVVMLAGRLTLLDQTGLKDLMPLAARRGVAVVAAGVYNSGLLSSTEISPDAHFDYAPASCEMLARARRLAAICRSHGVDLPSAAVQYSLRHPAVVSAVIGMRTAAHVESSIDRRTTDIPDELWVELDAEGLAPDLTKGN</sequence>
<dbReference type="InterPro" id="IPR036812">
    <property type="entry name" value="NAD(P)_OxRdtase_dom_sf"/>
</dbReference>
<dbReference type="SUPFAM" id="SSF51430">
    <property type="entry name" value="NAD(P)-linked oxidoreductase"/>
    <property type="match status" value="1"/>
</dbReference>
<dbReference type="EMBL" id="LSTV01000001">
    <property type="protein sequence ID" value="OAH50727.1"/>
    <property type="molecule type" value="Genomic_DNA"/>
</dbReference>
<evidence type="ECO:0000313" key="2">
    <source>
        <dbReference type="EMBL" id="OAH50727.1"/>
    </source>
</evidence>
<feature type="domain" description="NADP-dependent oxidoreductase" evidence="1">
    <location>
        <begin position="20"/>
        <end position="320"/>
    </location>
</feature>
<dbReference type="RefSeq" id="WP_064001243.1">
    <property type="nucleotide sequence ID" value="NZ_LSTV01000001.1"/>
</dbReference>
<dbReference type="AlphaFoldDB" id="A0A177KCD2"/>
<dbReference type="GO" id="GO:0005829">
    <property type="term" value="C:cytosol"/>
    <property type="evidence" value="ECO:0007669"/>
    <property type="project" value="TreeGrafter"/>
</dbReference>
<comment type="caution">
    <text evidence="2">The sequence shown here is derived from an EMBL/GenBank/DDBJ whole genome shotgun (WGS) entry which is preliminary data.</text>
</comment>
<dbReference type="OrthoDB" id="9768851at2"/>
<dbReference type="GO" id="GO:0016491">
    <property type="term" value="F:oxidoreductase activity"/>
    <property type="evidence" value="ECO:0007669"/>
    <property type="project" value="InterPro"/>
</dbReference>
<dbReference type="PANTHER" id="PTHR42686:SF1">
    <property type="entry name" value="GH17980P-RELATED"/>
    <property type="match status" value="1"/>
</dbReference>
<proteinExistence type="predicted"/>
<name>A0A177KCD2_9MICO</name>
<evidence type="ECO:0000259" key="1">
    <source>
        <dbReference type="Pfam" id="PF00248"/>
    </source>
</evidence>
<dbReference type="Pfam" id="PF00248">
    <property type="entry name" value="Aldo_ket_red"/>
    <property type="match status" value="1"/>
</dbReference>
<dbReference type="PANTHER" id="PTHR42686">
    <property type="entry name" value="GH17980P-RELATED"/>
    <property type="match status" value="1"/>
</dbReference>
<evidence type="ECO:0000313" key="3">
    <source>
        <dbReference type="Proteomes" id="UP000076998"/>
    </source>
</evidence>
<dbReference type="CDD" id="cd19152">
    <property type="entry name" value="AKR_AKR15A"/>
    <property type="match status" value="1"/>
</dbReference>
<gene>
    <name evidence="2" type="ORF">AYL44_00075</name>
</gene>
<dbReference type="InterPro" id="IPR020471">
    <property type="entry name" value="AKR"/>
</dbReference>
<reference evidence="2 3" key="1">
    <citation type="submission" date="2016-02" db="EMBL/GenBank/DDBJ databases">
        <authorList>
            <person name="Wen L."/>
            <person name="He K."/>
            <person name="Yang H."/>
        </authorList>
    </citation>
    <scope>NUCLEOTIDE SEQUENCE [LARGE SCALE GENOMIC DNA]</scope>
    <source>
        <strain evidence="2 3">CD11_3</strain>
    </source>
</reference>
<protein>
    <submittedName>
        <fullName evidence="2">Aldo/keto reductase</fullName>
    </submittedName>
</protein>
<dbReference type="InterPro" id="IPR023210">
    <property type="entry name" value="NADP_OxRdtase_dom"/>
</dbReference>
<organism evidence="2 3">
    <name type="scientific">Microbacterium oleivorans</name>
    <dbReference type="NCBI Taxonomy" id="273677"/>
    <lineage>
        <taxon>Bacteria</taxon>
        <taxon>Bacillati</taxon>
        <taxon>Actinomycetota</taxon>
        <taxon>Actinomycetes</taxon>
        <taxon>Micrococcales</taxon>
        <taxon>Microbacteriaceae</taxon>
        <taxon>Microbacterium</taxon>
    </lineage>
</organism>